<dbReference type="Gene3D" id="3.10.620.30">
    <property type="match status" value="1"/>
</dbReference>
<dbReference type="SUPFAM" id="SSF54001">
    <property type="entry name" value="Cysteine proteinases"/>
    <property type="match status" value="1"/>
</dbReference>
<dbReference type="InterPro" id="IPR002931">
    <property type="entry name" value="Transglutaminase-like"/>
</dbReference>
<keyword evidence="3" id="KW-1185">Reference proteome</keyword>
<keyword evidence="2" id="KW-0645">Protease</keyword>
<dbReference type="InterPro" id="IPR013589">
    <property type="entry name" value="Bac_transglu_N"/>
</dbReference>
<dbReference type="STRING" id="765911.Thivi_1759"/>
<dbReference type="SMART" id="SM00460">
    <property type="entry name" value="TGc"/>
    <property type="match status" value="1"/>
</dbReference>
<sequence>MKFRVQHLTRYEYAEPVSLCHSIAHLKPLQTRRQRCLSSQLRVDPWPAVMREHEDFFGNRVNYFSIQQAHNALEVTATSEIEITHIALPEADKTPPWERVVARLYDKGDGLMTNARIFTLPSPQVPPDPAARDYATASFPAGRPILEATLDLMGRIYREFEYDPHSTTIATPIAEVMEQRRGVCQDFAHIAIAALRGFGLAVRYVSGYLETLPPPGQVKLQGADASHAWFSVLIPELGWVDFDPTNDQIPGEQYITTAIGRDFQDVTPLRGIFYGGGTHDLLVAVDVNRIAEPVPAIPPA</sequence>
<feature type="domain" description="Transglutaminase-like" evidence="1">
    <location>
        <begin position="176"/>
        <end position="246"/>
    </location>
</feature>
<evidence type="ECO:0000313" key="2">
    <source>
        <dbReference type="EMBL" id="AFL73733.1"/>
    </source>
</evidence>
<dbReference type="OrthoDB" id="9804872at2"/>
<dbReference type="RefSeq" id="WP_014778194.1">
    <property type="nucleotide sequence ID" value="NC_018012.1"/>
</dbReference>
<organism evidence="2 3">
    <name type="scientific">Thiocystis violascens (strain ATCC 17096 / DSM 198 / 6111)</name>
    <name type="common">Chromatium violascens</name>
    <dbReference type="NCBI Taxonomy" id="765911"/>
    <lineage>
        <taxon>Bacteria</taxon>
        <taxon>Pseudomonadati</taxon>
        <taxon>Pseudomonadota</taxon>
        <taxon>Gammaproteobacteria</taxon>
        <taxon>Chromatiales</taxon>
        <taxon>Chromatiaceae</taxon>
        <taxon>Thiocystis</taxon>
    </lineage>
</organism>
<accession>I3Y9R5</accession>
<dbReference type="GO" id="GO:0006508">
    <property type="term" value="P:proteolysis"/>
    <property type="evidence" value="ECO:0007669"/>
    <property type="project" value="UniProtKB-KW"/>
</dbReference>
<dbReference type="eggNOG" id="COG1305">
    <property type="taxonomic scope" value="Bacteria"/>
</dbReference>
<dbReference type="AlphaFoldDB" id="I3Y9R5"/>
<dbReference type="Pfam" id="PF08379">
    <property type="entry name" value="Bact_transglu_N"/>
    <property type="match status" value="1"/>
</dbReference>
<dbReference type="PANTHER" id="PTHR33490">
    <property type="entry name" value="BLR5614 PROTEIN-RELATED"/>
    <property type="match status" value="1"/>
</dbReference>
<keyword evidence="2" id="KW-0378">Hydrolase</keyword>
<dbReference type="Pfam" id="PF01841">
    <property type="entry name" value="Transglut_core"/>
    <property type="match status" value="1"/>
</dbReference>
<name>I3Y9R5_THIV6</name>
<dbReference type="EMBL" id="CP003154">
    <property type="protein sequence ID" value="AFL73733.1"/>
    <property type="molecule type" value="Genomic_DNA"/>
</dbReference>
<evidence type="ECO:0000259" key="1">
    <source>
        <dbReference type="SMART" id="SM00460"/>
    </source>
</evidence>
<dbReference type="KEGG" id="tvi:Thivi_1759"/>
<dbReference type="HOGENOM" id="CLU_008973_0_0_6"/>
<gene>
    <name evidence="2" type="ordered locus">Thivi_1759</name>
</gene>
<dbReference type="PANTHER" id="PTHR33490:SF7">
    <property type="entry name" value="BLR2979 PROTEIN"/>
    <property type="match status" value="1"/>
</dbReference>
<dbReference type="InterPro" id="IPR038765">
    <property type="entry name" value="Papain-like_cys_pep_sf"/>
</dbReference>
<protein>
    <submittedName>
        <fullName evidence="2">Transglutaminase-like enzyme, predicted cysteine protease</fullName>
    </submittedName>
</protein>
<evidence type="ECO:0000313" key="3">
    <source>
        <dbReference type="Proteomes" id="UP000006062"/>
    </source>
</evidence>
<reference evidence="2 3" key="1">
    <citation type="submission" date="2012-06" db="EMBL/GenBank/DDBJ databases">
        <title>Complete sequence of Thiocystis violascens DSM 198.</title>
        <authorList>
            <consortium name="US DOE Joint Genome Institute"/>
            <person name="Lucas S."/>
            <person name="Han J."/>
            <person name="Lapidus A."/>
            <person name="Cheng J.-F."/>
            <person name="Goodwin L."/>
            <person name="Pitluck S."/>
            <person name="Peters L."/>
            <person name="Ovchinnikova G."/>
            <person name="Teshima H."/>
            <person name="Detter J.C."/>
            <person name="Han C."/>
            <person name="Tapia R."/>
            <person name="Land M."/>
            <person name="Hauser L."/>
            <person name="Kyrpides N."/>
            <person name="Ivanova N."/>
            <person name="Pagani I."/>
            <person name="Vogl K."/>
            <person name="Liu Z."/>
            <person name="Frigaard N.-U."/>
            <person name="Bryant D."/>
            <person name="Woyke T."/>
        </authorList>
    </citation>
    <scope>NUCLEOTIDE SEQUENCE [LARGE SCALE GENOMIC DNA]</scope>
    <source>
        <strain evidence="3">ATCC 17096 / DSM 198 / 6111</strain>
    </source>
</reference>
<dbReference type="Proteomes" id="UP000006062">
    <property type="component" value="Chromosome"/>
</dbReference>
<proteinExistence type="predicted"/>
<dbReference type="GO" id="GO:0008233">
    <property type="term" value="F:peptidase activity"/>
    <property type="evidence" value="ECO:0007669"/>
    <property type="project" value="UniProtKB-KW"/>
</dbReference>